<evidence type="ECO:0000256" key="3">
    <source>
        <dbReference type="ARBA" id="ARBA00022692"/>
    </source>
</evidence>
<feature type="transmembrane region" description="Helical" evidence="6">
    <location>
        <begin position="309"/>
        <end position="342"/>
    </location>
</feature>
<keyword evidence="3 6" id="KW-0812">Transmembrane</keyword>
<feature type="transmembrane region" description="Helical" evidence="6">
    <location>
        <begin position="156"/>
        <end position="173"/>
    </location>
</feature>
<dbReference type="PROSITE" id="PS50850">
    <property type="entry name" value="MFS"/>
    <property type="match status" value="1"/>
</dbReference>
<dbReference type="SUPFAM" id="SSF103473">
    <property type="entry name" value="MFS general substrate transporter"/>
    <property type="match status" value="1"/>
</dbReference>
<comment type="subcellular location">
    <subcellularLocation>
        <location evidence="1">Cell membrane</location>
        <topology evidence="1">Multi-pass membrane protein</topology>
    </subcellularLocation>
</comment>
<dbReference type="GO" id="GO:0015293">
    <property type="term" value="F:symporter activity"/>
    <property type="evidence" value="ECO:0007669"/>
    <property type="project" value="InterPro"/>
</dbReference>
<keyword evidence="9" id="KW-1185">Reference proteome</keyword>
<name>A0A2Z4U7J5_9FIRM</name>
<feature type="transmembrane region" description="Helical" evidence="6">
    <location>
        <begin position="85"/>
        <end position="102"/>
    </location>
</feature>
<accession>A0A2Z4U7J5</accession>
<evidence type="ECO:0000256" key="6">
    <source>
        <dbReference type="SAM" id="Phobius"/>
    </source>
</evidence>
<feature type="transmembrane region" description="Helical" evidence="6">
    <location>
        <begin position="243"/>
        <end position="270"/>
    </location>
</feature>
<evidence type="ECO:0000313" key="9">
    <source>
        <dbReference type="Proteomes" id="UP000250003"/>
    </source>
</evidence>
<reference evidence="9" key="1">
    <citation type="submission" date="2018-06" db="EMBL/GenBank/DDBJ databases">
        <title>Description of Blautia argi sp. nov., a new anaerobic isolated from dog feces.</title>
        <authorList>
            <person name="Chang Y.-H."/>
            <person name="Paek J."/>
            <person name="Shin Y."/>
        </authorList>
    </citation>
    <scope>NUCLEOTIDE SEQUENCE [LARGE SCALE GENOMIC DNA]</scope>
    <source>
        <strain evidence="9">KCTC 15426</strain>
    </source>
</reference>
<dbReference type="PANTHER" id="PTHR11328">
    <property type="entry name" value="MAJOR FACILITATOR SUPERFAMILY DOMAIN-CONTAINING PROTEIN"/>
    <property type="match status" value="1"/>
</dbReference>
<dbReference type="InterPro" id="IPR020846">
    <property type="entry name" value="MFS_dom"/>
</dbReference>
<protein>
    <submittedName>
        <fullName evidence="8">MFS transporter</fullName>
    </submittedName>
</protein>
<feature type="transmembrane region" description="Helical" evidence="6">
    <location>
        <begin position="423"/>
        <end position="443"/>
    </location>
</feature>
<evidence type="ECO:0000256" key="1">
    <source>
        <dbReference type="ARBA" id="ARBA00004651"/>
    </source>
</evidence>
<evidence type="ECO:0000256" key="5">
    <source>
        <dbReference type="ARBA" id="ARBA00023136"/>
    </source>
</evidence>
<dbReference type="EMBL" id="CP030280">
    <property type="protein sequence ID" value="AWY96991.1"/>
    <property type="molecule type" value="Genomic_DNA"/>
</dbReference>
<dbReference type="GO" id="GO:0008643">
    <property type="term" value="P:carbohydrate transport"/>
    <property type="evidence" value="ECO:0007669"/>
    <property type="project" value="InterPro"/>
</dbReference>
<evidence type="ECO:0000256" key="4">
    <source>
        <dbReference type="ARBA" id="ARBA00022989"/>
    </source>
</evidence>
<dbReference type="InterPro" id="IPR039672">
    <property type="entry name" value="MFS_2"/>
</dbReference>
<dbReference type="GO" id="GO:0005886">
    <property type="term" value="C:plasma membrane"/>
    <property type="evidence" value="ECO:0007669"/>
    <property type="project" value="UniProtKB-SubCell"/>
</dbReference>
<keyword evidence="4 6" id="KW-1133">Transmembrane helix</keyword>
<dbReference type="NCBIfam" id="TIGR00792">
    <property type="entry name" value="gph"/>
    <property type="match status" value="1"/>
</dbReference>
<gene>
    <name evidence="8" type="ORF">DQQ01_01160</name>
</gene>
<proteinExistence type="predicted"/>
<feature type="transmembrane region" description="Helical" evidence="6">
    <location>
        <begin position="185"/>
        <end position="208"/>
    </location>
</feature>
<dbReference type="PANTHER" id="PTHR11328:SF24">
    <property type="entry name" value="MAJOR FACILITATOR SUPERFAMILY (MFS) PROFILE DOMAIN-CONTAINING PROTEIN"/>
    <property type="match status" value="1"/>
</dbReference>
<keyword evidence="2" id="KW-0813">Transport</keyword>
<dbReference type="KEGG" id="blau:DQQ01_01160"/>
<organism evidence="8 9">
    <name type="scientific">Blautia argi</name>
    <dbReference type="NCBI Taxonomy" id="1912897"/>
    <lineage>
        <taxon>Bacteria</taxon>
        <taxon>Bacillati</taxon>
        <taxon>Bacillota</taxon>
        <taxon>Clostridia</taxon>
        <taxon>Lachnospirales</taxon>
        <taxon>Lachnospiraceae</taxon>
        <taxon>Blautia</taxon>
    </lineage>
</organism>
<dbReference type="AlphaFoldDB" id="A0A2Z4U7J5"/>
<sequence>MENTSEKKYLTLIQKVGYGVGDLGSNYCWTFVASFIMIYCTNTLGISSGVIGVIMMLSKFLDGVSDVIMGRIIDRTKSKMGKARFWYALSAFPVAFFTFLLFNVPSGFTKNTQYVYIFIAYTLMGVVFYTMSNIAYSSLTALVTKNQKERVQLGSYRFIFAGLAVILIGTFTSDLVEYFGGGQHGWTIVSLIYSLICFVFLFIPVLAVKELSDSELMESGNETEKENKIGFIESVKLLFKNKYFIMLLVWYLVMYLASGVTSGLGIYYTTYKLNNAGLLGTLSMVGMIPAMIILLFVPQLTEKFGIRRVSIWGAVFGIAGGILALIGGNTEFCFIAIVIGLVGKSAGTAPMRGGVNALIAAADDYSALKFGKRVTGMMYSCSSVGLKVGTGFGTAVTGILLEFAKFNGTTEAQSAFTVSVINYGYILAVVIPSVVTLLVLVFLNVEKENKRMRELGKK</sequence>
<evidence type="ECO:0000259" key="7">
    <source>
        <dbReference type="PROSITE" id="PS50850"/>
    </source>
</evidence>
<feature type="transmembrane region" description="Helical" evidence="6">
    <location>
        <begin position="276"/>
        <end position="297"/>
    </location>
</feature>
<dbReference type="InterPro" id="IPR001927">
    <property type="entry name" value="Na/Gal_symport"/>
</dbReference>
<dbReference type="GO" id="GO:0006814">
    <property type="term" value="P:sodium ion transport"/>
    <property type="evidence" value="ECO:0007669"/>
    <property type="project" value="InterPro"/>
</dbReference>
<dbReference type="Proteomes" id="UP000250003">
    <property type="component" value="Chromosome"/>
</dbReference>
<dbReference type="RefSeq" id="WP_111917839.1">
    <property type="nucleotide sequence ID" value="NZ_CP030280.1"/>
</dbReference>
<dbReference type="InterPro" id="IPR036259">
    <property type="entry name" value="MFS_trans_sf"/>
</dbReference>
<evidence type="ECO:0000313" key="8">
    <source>
        <dbReference type="EMBL" id="AWY96991.1"/>
    </source>
</evidence>
<dbReference type="OrthoDB" id="9764596at2"/>
<dbReference type="Pfam" id="PF13347">
    <property type="entry name" value="MFS_2"/>
    <property type="match status" value="1"/>
</dbReference>
<feature type="transmembrane region" description="Helical" evidence="6">
    <location>
        <begin position="114"/>
        <end position="136"/>
    </location>
</feature>
<keyword evidence="5 6" id="KW-0472">Membrane</keyword>
<feature type="domain" description="Major facilitator superfamily (MFS) profile" evidence="7">
    <location>
        <begin position="1"/>
        <end position="448"/>
    </location>
</feature>
<dbReference type="Gene3D" id="1.20.1250.20">
    <property type="entry name" value="MFS general substrate transporter like domains"/>
    <property type="match status" value="2"/>
</dbReference>
<evidence type="ECO:0000256" key="2">
    <source>
        <dbReference type="ARBA" id="ARBA00022448"/>
    </source>
</evidence>
<feature type="transmembrane region" description="Helical" evidence="6">
    <location>
        <begin position="31"/>
        <end position="57"/>
    </location>
</feature>